<organism evidence="13 14">
    <name type="scientific">Reyranella soli</name>
    <dbReference type="NCBI Taxonomy" id="1230389"/>
    <lineage>
        <taxon>Bacteria</taxon>
        <taxon>Pseudomonadati</taxon>
        <taxon>Pseudomonadota</taxon>
        <taxon>Alphaproteobacteria</taxon>
        <taxon>Hyphomicrobiales</taxon>
        <taxon>Reyranellaceae</taxon>
        <taxon>Reyranella</taxon>
    </lineage>
</organism>
<evidence type="ECO:0000313" key="14">
    <source>
        <dbReference type="Proteomes" id="UP000321058"/>
    </source>
</evidence>
<evidence type="ECO:0000313" key="13">
    <source>
        <dbReference type="EMBL" id="GEP56211.1"/>
    </source>
</evidence>
<keyword evidence="14" id="KW-1185">Reference proteome</keyword>
<feature type="chain" id="PRO_5022187151" evidence="11">
    <location>
        <begin position="21"/>
        <end position="324"/>
    </location>
</feature>
<keyword evidence="3" id="KW-1134">Transmembrane beta strand</keyword>
<dbReference type="InterPro" id="IPR050330">
    <property type="entry name" value="Bact_OuterMem_StrucFunc"/>
</dbReference>
<keyword evidence="9" id="KW-0998">Cell outer membrane</keyword>
<evidence type="ECO:0000256" key="5">
    <source>
        <dbReference type="ARBA" id="ARBA00022729"/>
    </source>
</evidence>
<evidence type="ECO:0000256" key="6">
    <source>
        <dbReference type="ARBA" id="ARBA00023065"/>
    </source>
</evidence>
<dbReference type="InterPro" id="IPR006664">
    <property type="entry name" value="OMP_bac"/>
</dbReference>
<evidence type="ECO:0000256" key="8">
    <source>
        <dbReference type="ARBA" id="ARBA00023136"/>
    </source>
</evidence>
<dbReference type="InterPro" id="IPR011250">
    <property type="entry name" value="OMP/PagP_B-barrel"/>
</dbReference>
<keyword evidence="6" id="KW-0406">Ion transport</keyword>
<evidence type="ECO:0000256" key="10">
    <source>
        <dbReference type="PROSITE-ProRule" id="PRU00473"/>
    </source>
</evidence>
<keyword evidence="7" id="KW-0626">Porin</keyword>
<dbReference type="InterPro" id="IPR027385">
    <property type="entry name" value="Beta-barrel_OMP"/>
</dbReference>
<dbReference type="PROSITE" id="PS51123">
    <property type="entry name" value="OMPA_2"/>
    <property type="match status" value="1"/>
</dbReference>
<dbReference type="CDD" id="cd07185">
    <property type="entry name" value="OmpA_C-like"/>
    <property type="match status" value="1"/>
</dbReference>
<dbReference type="EMBL" id="BKAJ01000057">
    <property type="protein sequence ID" value="GEP56211.1"/>
    <property type="molecule type" value="Genomic_DNA"/>
</dbReference>
<dbReference type="PANTHER" id="PTHR30329">
    <property type="entry name" value="STATOR ELEMENT OF FLAGELLAR MOTOR COMPLEX"/>
    <property type="match status" value="1"/>
</dbReference>
<dbReference type="InterPro" id="IPR036737">
    <property type="entry name" value="OmpA-like_sf"/>
</dbReference>
<feature type="signal peptide" evidence="11">
    <location>
        <begin position="1"/>
        <end position="20"/>
    </location>
</feature>
<proteinExistence type="predicted"/>
<gene>
    <name evidence="13" type="ORF">RSO01_33770</name>
</gene>
<dbReference type="AlphaFoldDB" id="A0A512NB84"/>
<keyword evidence="5 11" id="KW-0732">Signal</keyword>
<evidence type="ECO:0000256" key="11">
    <source>
        <dbReference type="SAM" id="SignalP"/>
    </source>
</evidence>
<dbReference type="Gene3D" id="2.40.160.20">
    <property type="match status" value="1"/>
</dbReference>
<accession>A0A512NB84</accession>
<dbReference type="GO" id="GO:0009279">
    <property type="term" value="C:cell outer membrane"/>
    <property type="evidence" value="ECO:0007669"/>
    <property type="project" value="UniProtKB-SubCell"/>
</dbReference>
<evidence type="ECO:0000256" key="1">
    <source>
        <dbReference type="ARBA" id="ARBA00004571"/>
    </source>
</evidence>
<dbReference type="RefSeq" id="WP_147150280.1">
    <property type="nucleotide sequence ID" value="NZ_BKAJ01000057.1"/>
</dbReference>
<dbReference type="GO" id="GO:0006811">
    <property type="term" value="P:monoatomic ion transport"/>
    <property type="evidence" value="ECO:0007669"/>
    <property type="project" value="UniProtKB-KW"/>
</dbReference>
<evidence type="ECO:0000256" key="7">
    <source>
        <dbReference type="ARBA" id="ARBA00023114"/>
    </source>
</evidence>
<dbReference type="PRINTS" id="PR01021">
    <property type="entry name" value="OMPADOMAIN"/>
</dbReference>
<dbReference type="SUPFAM" id="SSF103088">
    <property type="entry name" value="OmpA-like"/>
    <property type="match status" value="1"/>
</dbReference>
<name>A0A512NB84_9HYPH</name>
<dbReference type="Pfam" id="PF13505">
    <property type="entry name" value="OMP_b-brl"/>
    <property type="match status" value="1"/>
</dbReference>
<evidence type="ECO:0000256" key="4">
    <source>
        <dbReference type="ARBA" id="ARBA00022692"/>
    </source>
</evidence>
<dbReference type="GO" id="GO:0046930">
    <property type="term" value="C:pore complex"/>
    <property type="evidence" value="ECO:0007669"/>
    <property type="project" value="UniProtKB-KW"/>
</dbReference>
<dbReference type="Pfam" id="PF00691">
    <property type="entry name" value="OmpA"/>
    <property type="match status" value="1"/>
</dbReference>
<dbReference type="Gene3D" id="3.30.1330.60">
    <property type="entry name" value="OmpA-like domain"/>
    <property type="match status" value="1"/>
</dbReference>
<sequence>MRKALFVAGALVALPSMGHAQEFAPLPGFYIGAGAGAVWYLSSTTSVGGSFSSTTGFLADVVAGYDFVGPRVELEVGFGFIPFTANLAGTAARSNFSGEAHQLHVMGKVLYDFIPASTITPYIGAGAGIAFVDGNSFLQNTVFAYEGILGVGYNIDSQWRVALEGRYVGTTNANVVINGVNVGVNNSNIVAMVYGQYKFAPPTATAPPPAPAPAAPPSFMVFFDWDSSVLSQASLNVVNQAAAAFKSKGSARIRATGHTDTSGPEAYNMALSLRRANAVKNALVREGVPAAAITVIGRGEQGLLVQTGDGVREPQNRRVEIVVE</sequence>
<evidence type="ECO:0000259" key="12">
    <source>
        <dbReference type="PROSITE" id="PS51123"/>
    </source>
</evidence>
<keyword evidence="8 10" id="KW-0472">Membrane</keyword>
<evidence type="ECO:0000256" key="2">
    <source>
        <dbReference type="ARBA" id="ARBA00022448"/>
    </source>
</evidence>
<evidence type="ECO:0000256" key="9">
    <source>
        <dbReference type="ARBA" id="ARBA00023237"/>
    </source>
</evidence>
<dbReference type="GO" id="GO:0015288">
    <property type="term" value="F:porin activity"/>
    <property type="evidence" value="ECO:0007669"/>
    <property type="project" value="UniProtKB-KW"/>
</dbReference>
<reference evidence="13 14" key="1">
    <citation type="submission" date="2019-07" db="EMBL/GenBank/DDBJ databases">
        <title>Whole genome shotgun sequence of Reyranella soli NBRC 108950.</title>
        <authorList>
            <person name="Hosoyama A."/>
            <person name="Uohara A."/>
            <person name="Ohji S."/>
            <person name="Ichikawa N."/>
        </authorList>
    </citation>
    <scope>NUCLEOTIDE SEQUENCE [LARGE SCALE GENOMIC DNA]</scope>
    <source>
        <strain evidence="13 14">NBRC 108950</strain>
    </source>
</reference>
<dbReference type="SUPFAM" id="SSF56925">
    <property type="entry name" value="OMPA-like"/>
    <property type="match status" value="1"/>
</dbReference>
<keyword evidence="2" id="KW-0813">Transport</keyword>
<keyword evidence="4" id="KW-0812">Transmembrane</keyword>
<dbReference type="Proteomes" id="UP000321058">
    <property type="component" value="Unassembled WGS sequence"/>
</dbReference>
<evidence type="ECO:0000256" key="3">
    <source>
        <dbReference type="ARBA" id="ARBA00022452"/>
    </source>
</evidence>
<dbReference type="OrthoDB" id="189250at2"/>
<dbReference type="InterPro" id="IPR006665">
    <property type="entry name" value="OmpA-like"/>
</dbReference>
<dbReference type="PANTHER" id="PTHR30329:SF21">
    <property type="entry name" value="LIPOPROTEIN YIAD-RELATED"/>
    <property type="match status" value="1"/>
</dbReference>
<comment type="subcellular location">
    <subcellularLocation>
        <location evidence="1">Cell outer membrane</location>
        <topology evidence="1">Multi-pass membrane protein</topology>
    </subcellularLocation>
</comment>
<comment type="caution">
    <text evidence="13">The sequence shown here is derived from an EMBL/GenBank/DDBJ whole genome shotgun (WGS) entry which is preliminary data.</text>
</comment>
<protein>
    <submittedName>
        <fullName evidence="13">Membrane protein</fullName>
    </submittedName>
</protein>
<feature type="domain" description="OmpA-like" evidence="12">
    <location>
        <begin position="210"/>
        <end position="324"/>
    </location>
</feature>